<evidence type="ECO:0000313" key="1">
    <source>
        <dbReference type="EMBL" id="MBB6356935.1"/>
    </source>
</evidence>
<dbReference type="RefSeq" id="WP_184701470.1">
    <property type="nucleotide sequence ID" value="NZ_BAABEG010000001.1"/>
</dbReference>
<reference evidence="1 2" key="1">
    <citation type="submission" date="2020-08" db="EMBL/GenBank/DDBJ databases">
        <title>Genomic Encyclopedia of Type Strains, Phase IV (KMG-IV): sequencing the most valuable type-strain genomes for metagenomic binning, comparative biology and taxonomic classification.</title>
        <authorList>
            <person name="Goeker M."/>
        </authorList>
    </citation>
    <scope>NUCLEOTIDE SEQUENCE [LARGE SCALE GENOMIC DNA]</scope>
    <source>
        <strain evidence="1 2">DSM 7051</strain>
    </source>
</reference>
<dbReference type="AlphaFoldDB" id="A0A7X0FC24"/>
<protein>
    <submittedName>
        <fullName evidence="1">Uncharacterized protein</fullName>
    </submittedName>
</protein>
<organism evidence="1 2">
    <name type="scientific">Aminobacter aganoensis</name>
    <dbReference type="NCBI Taxonomy" id="83264"/>
    <lineage>
        <taxon>Bacteria</taxon>
        <taxon>Pseudomonadati</taxon>
        <taxon>Pseudomonadota</taxon>
        <taxon>Alphaproteobacteria</taxon>
        <taxon>Hyphomicrobiales</taxon>
        <taxon>Phyllobacteriaceae</taxon>
        <taxon>Aminobacter</taxon>
    </lineage>
</organism>
<proteinExistence type="predicted"/>
<gene>
    <name evidence="1" type="ORF">GGR00_004753</name>
</gene>
<sequence>MASNVVVLADVRNEREPVTVEPARPADSWDEGWARVQMCHHQRNVAWWHYRLAVAVNGLHSLEVMQARRYRASVERAWEHEAYHLLFVPAPAVRFLRWKERFAMGSRWSPKVEAALVRDRINHAVRIESNRKAATSRKARKGARS</sequence>
<keyword evidence="2" id="KW-1185">Reference proteome</keyword>
<comment type="caution">
    <text evidence="1">The sequence shown here is derived from an EMBL/GenBank/DDBJ whole genome shotgun (WGS) entry which is preliminary data.</text>
</comment>
<name>A0A7X0FC24_9HYPH</name>
<evidence type="ECO:0000313" key="2">
    <source>
        <dbReference type="Proteomes" id="UP000536262"/>
    </source>
</evidence>
<dbReference type="Proteomes" id="UP000536262">
    <property type="component" value="Unassembled WGS sequence"/>
</dbReference>
<dbReference type="EMBL" id="JACHOU010000018">
    <property type="protein sequence ID" value="MBB6356935.1"/>
    <property type="molecule type" value="Genomic_DNA"/>
</dbReference>
<accession>A0A7X0FC24</accession>